<dbReference type="RefSeq" id="WP_073428330.1">
    <property type="nucleotide sequence ID" value="NZ_CADFGY010000010.1"/>
</dbReference>
<accession>A0A1M6MQ36</accession>
<evidence type="ECO:0000256" key="1">
    <source>
        <dbReference type="SAM" id="MobiDB-lite"/>
    </source>
</evidence>
<dbReference type="EMBL" id="FRAB01000008">
    <property type="protein sequence ID" value="SHJ85552.1"/>
    <property type="molecule type" value="Genomic_DNA"/>
</dbReference>
<dbReference type="KEGG" id="pts:CUJ90_31025"/>
<feature type="domain" description="Peptidase C51" evidence="2">
    <location>
        <begin position="155"/>
        <end position="230"/>
    </location>
</feature>
<evidence type="ECO:0000313" key="3">
    <source>
        <dbReference type="EMBL" id="SHJ85552.1"/>
    </source>
</evidence>
<protein>
    <recommendedName>
        <fullName evidence="2">Peptidase C51 domain-containing protein</fullName>
    </recommendedName>
</protein>
<sequence>MSYTAFPALSFPTQGLLGTSYPSGSFGKPLNLRDAFSNLPAGNWNAAGNSGGMGDPQMEQLFLQFLLALTSASSPTDSYSPPQMPSGGGITQASYRGSNGSSGSEGAVQRGDANVAPAGNGNAAGVAQTQLHKSAASIMQNQGVPMEKGVDTTVCCANFVSACLVKAGDIPQSQHTNLVSTLDSELKRDGWHNVSRSEAKPGDVCIVGADEHVEIVASNDHGKITLIGSNNTQGGSGPQVVSYDTYTGNTGNVKFLSD</sequence>
<evidence type="ECO:0000259" key="2">
    <source>
        <dbReference type="Pfam" id="PF05257"/>
    </source>
</evidence>
<dbReference type="OrthoDB" id="7537686at2"/>
<reference evidence="3 4" key="1">
    <citation type="submission" date="2016-11" db="EMBL/GenBank/DDBJ databases">
        <authorList>
            <person name="Jaros S."/>
            <person name="Januszkiewicz K."/>
            <person name="Wedrychowicz H."/>
        </authorList>
    </citation>
    <scope>NUCLEOTIDE SEQUENCE [LARGE SCALE GENOMIC DNA]</scope>
    <source>
        <strain evidence="3 4">LMG 20594</strain>
    </source>
</reference>
<feature type="compositionally biased region" description="Polar residues" evidence="1">
    <location>
        <begin position="91"/>
        <end position="104"/>
    </location>
</feature>
<organism evidence="3 4">
    <name type="scientific">Paraburkholderia terricola</name>
    <dbReference type="NCBI Taxonomy" id="169427"/>
    <lineage>
        <taxon>Bacteria</taxon>
        <taxon>Pseudomonadati</taxon>
        <taxon>Pseudomonadota</taxon>
        <taxon>Betaproteobacteria</taxon>
        <taxon>Burkholderiales</taxon>
        <taxon>Burkholderiaceae</taxon>
        <taxon>Paraburkholderia</taxon>
    </lineage>
</organism>
<evidence type="ECO:0000313" key="4">
    <source>
        <dbReference type="Proteomes" id="UP000184395"/>
    </source>
</evidence>
<name>A0A1M6MQ36_9BURK</name>
<dbReference type="Proteomes" id="UP000184395">
    <property type="component" value="Unassembled WGS sequence"/>
</dbReference>
<dbReference type="InterPro" id="IPR007921">
    <property type="entry name" value="CHAP_dom"/>
</dbReference>
<dbReference type="Pfam" id="PF05257">
    <property type="entry name" value="CHAP"/>
    <property type="match status" value="1"/>
</dbReference>
<dbReference type="AlphaFoldDB" id="A0A1M6MQ36"/>
<proteinExistence type="predicted"/>
<feature type="region of interest" description="Disordered" evidence="1">
    <location>
        <begin position="74"/>
        <end position="121"/>
    </location>
</feature>
<dbReference type="GeneID" id="301982526"/>
<gene>
    <name evidence="3" type="ORF">SAMN05192548_100836</name>
</gene>